<comment type="caution">
    <text evidence="2">The sequence shown here is derived from an EMBL/GenBank/DDBJ whole genome shotgun (WGS) entry which is preliminary data.</text>
</comment>
<reference evidence="2" key="1">
    <citation type="submission" date="2019-02" db="EMBL/GenBank/DDBJ databases">
        <title>Draft genome of the type strain Pelomonas aquatica CCUG 52575T.</title>
        <authorList>
            <person name="Gomila M."/>
            <person name="Lalucat J."/>
        </authorList>
    </citation>
    <scope>NUCLEOTIDE SEQUENCE</scope>
    <source>
        <strain evidence="2">CCUG 52575</strain>
    </source>
</reference>
<dbReference type="AlphaFoldDB" id="A0A9X4R5D3"/>
<dbReference type="Proteomes" id="UP001152766">
    <property type="component" value="Unassembled WGS sequence"/>
</dbReference>
<evidence type="ECO:0000313" key="2">
    <source>
        <dbReference type="EMBL" id="MDG0863595.1"/>
    </source>
</evidence>
<dbReference type="RefSeq" id="WP_378990832.1">
    <property type="nucleotide sequence ID" value="NZ_JBHSRN010000040.1"/>
</dbReference>
<keyword evidence="3" id="KW-1185">Reference proteome</keyword>
<dbReference type="Pfam" id="PF04993">
    <property type="entry name" value="TfoX_N"/>
    <property type="match status" value="1"/>
</dbReference>
<sequence length="115" mass="12737">MARDRGLEAIIYDDLRDVAGVSDKAMFGGWAWLLNGKLLCGARDDGLLVRLGKGNDAWALALPGVDQMISRGKRLAGWIRADERVFGDDRIRHLLLSAAVQYVRCLPVKSEKVSR</sequence>
<dbReference type="InterPro" id="IPR007076">
    <property type="entry name" value="TfoX_N"/>
</dbReference>
<gene>
    <name evidence="2" type="ORF">EXJ73_14090</name>
</gene>
<name>A0A9X4R5D3_9BURK</name>
<organism evidence="2 3">
    <name type="scientific">Pelomonas aquatica</name>
    <dbReference type="NCBI Taxonomy" id="431058"/>
    <lineage>
        <taxon>Bacteria</taxon>
        <taxon>Pseudomonadati</taxon>
        <taxon>Pseudomonadota</taxon>
        <taxon>Betaproteobacteria</taxon>
        <taxon>Burkholderiales</taxon>
        <taxon>Sphaerotilaceae</taxon>
        <taxon>Roseateles</taxon>
    </lineage>
</organism>
<dbReference type="EMBL" id="SGUG01000019">
    <property type="protein sequence ID" value="MDG0863595.1"/>
    <property type="molecule type" value="Genomic_DNA"/>
</dbReference>
<proteinExistence type="predicted"/>
<evidence type="ECO:0000313" key="3">
    <source>
        <dbReference type="Proteomes" id="UP001152766"/>
    </source>
</evidence>
<feature type="domain" description="TfoX N-terminal" evidence="1">
    <location>
        <begin position="15"/>
        <end position="99"/>
    </location>
</feature>
<evidence type="ECO:0000259" key="1">
    <source>
        <dbReference type="Pfam" id="PF04993"/>
    </source>
</evidence>
<accession>A0A9X4R5D3</accession>
<dbReference type="SUPFAM" id="SSF159894">
    <property type="entry name" value="YgaC/TfoX-N like"/>
    <property type="match status" value="1"/>
</dbReference>
<protein>
    <submittedName>
        <fullName evidence="2">Cold-shock protein</fullName>
    </submittedName>
</protein>